<keyword evidence="1" id="KW-0732">Signal</keyword>
<name>A0AAY5E7Q9_ELEEL</name>
<dbReference type="Proteomes" id="UP000314983">
    <property type="component" value="Chromosome 10"/>
</dbReference>
<dbReference type="AlphaFoldDB" id="A0AAY5E7Q9"/>
<evidence type="ECO:0000313" key="3">
    <source>
        <dbReference type="Proteomes" id="UP000314983"/>
    </source>
</evidence>
<reference evidence="2 3" key="1">
    <citation type="submission" date="2020-05" db="EMBL/GenBank/DDBJ databases">
        <title>Electrophorus electricus (electric eel) genome, fEleEle1, primary haplotype.</title>
        <authorList>
            <person name="Myers G."/>
            <person name="Meyer A."/>
            <person name="Fedrigo O."/>
            <person name="Formenti G."/>
            <person name="Rhie A."/>
            <person name="Tracey A."/>
            <person name="Sims Y."/>
            <person name="Jarvis E.D."/>
        </authorList>
    </citation>
    <scope>NUCLEOTIDE SEQUENCE [LARGE SCALE GENOMIC DNA]</scope>
</reference>
<keyword evidence="3" id="KW-1185">Reference proteome</keyword>
<evidence type="ECO:0000256" key="1">
    <source>
        <dbReference type="SAM" id="SignalP"/>
    </source>
</evidence>
<dbReference type="Ensembl" id="ENSEEET00000054779.1">
    <property type="protein sequence ID" value="ENSEEEP00000052876.1"/>
    <property type="gene ID" value="ENSEEEG00000027348.1"/>
</dbReference>
<evidence type="ECO:0008006" key="4">
    <source>
        <dbReference type="Google" id="ProtNLM"/>
    </source>
</evidence>
<feature type="signal peptide" evidence="1">
    <location>
        <begin position="1"/>
        <end position="28"/>
    </location>
</feature>
<sequence length="78" mass="8753">MSFQTFFLISRLLLKFCFLKILFGLVSSSTCEICKNRRSESDSANSKQSEESKYMAGSVISQNVSCAGSLHRHSYFGL</sequence>
<accession>A0AAY5E7Q9</accession>
<feature type="chain" id="PRO_5044201449" description="Secreted protein" evidence="1">
    <location>
        <begin position="29"/>
        <end position="78"/>
    </location>
</feature>
<proteinExistence type="predicted"/>
<reference evidence="2" key="2">
    <citation type="submission" date="2025-08" db="UniProtKB">
        <authorList>
            <consortium name="Ensembl"/>
        </authorList>
    </citation>
    <scope>IDENTIFICATION</scope>
</reference>
<protein>
    <recommendedName>
        <fullName evidence="4">Secreted protein</fullName>
    </recommendedName>
</protein>
<reference evidence="2" key="3">
    <citation type="submission" date="2025-09" db="UniProtKB">
        <authorList>
            <consortium name="Ensembl"/>
        </authorList>
    </citation>
    <scope>IDENTIFICATION</scope>
</reference>
<evidence type="ECO:0000313" key="2">
    <source>
        <dbReference type="Ensembl" id="ENSEEEP00000052876.1"/>
    </source>
</evidence>
<organism evidence="2 3">
    <name type="scientific">Electrophorus electricus</name>
    <name type="common">Electric eel</name>
    <name type="synonym">Gymnotus electricus</name>
    <dbReference type="NCBI Taxonomy" id="8005"/>
    <lineage>
        <taxon>Eukaryota</taxon>
        <taxon>Metazoa</taxon>
        <taxon>Chordata</taxon>
        <taxon>Craniata</taxon>
        <taxon>Vertebrata</taxon>
        <taxon>Euteleostomi</taxon>
        <taxon>Actinopterygii</taxon>
        <taxon>Neopterygii</taxon>
        <taxon>Teleostei</taxon>
        <taxon>Ostariophysi</taxon>
        <taxon>Gymnotiformes</taxon>
        <taxon>Gymnotoidei</taxon>
        <taxon>Gymnotidae</taxon>
        <taxon>Electrophorus</taxon>
    </lineage>
</organism>